<dbReference type="InterPro" id="IPR037200">
    <property type="entry name" value="Isy1_sf"/>
</dbReference>
<accession>A0AA88XPG3</accession>
<organism evidence="1 2">
    <name type="scientific">Pinctada imbricata</name>
    <name type="common">Atlantic pearl-oyster</name>
    <name type="synonym">Pinctada martensii</name>
    <dbReference type="NCBI Taxonomy" id="66713"/>
    <lineage>
        <taxon>Eukaryota</taxon>
        <taxon>Metazoa</taxon>
        <taxon>Spiralia</taxon>
        <taxon>Lophotrochozoa</taxon>
        <taxon>Mollusca</taxon>
        <taxon>Bivalvia</taxon>
        <taxon>Autobranchia</taxon>
        <taxon>Pteriomorphia</taxon>
        <taxon>Pterioida</taxon>
        <taxon>Pterioidea</taxon>
        <taxon>Pteriidae</taxon>
        <taxon>Pinctada</taxon>
    </lineage>
</organism>
<dbReference type="Proteomes" id="UP001186944">
    <property type="component" value="Unassembled WGS sequence"/>
</dbReference>
<comment type="caution">
    <text evidence="1">The sequence shown here is derived from an EMBL/GenBank/DDBJ whole genome shotgun (WGS) entry which is preliminary data.</text>
</comment>
<name>A0AA88XPG3_PINIB</name>
<dbReference type="GO" id="GO:0000350">
    <property type="term" value="P:generation of catalytic spliceosome for second transesterification step"/>
    <property type="evidence" value="ECO:0007669"/>
    <property type="project" value="InterPro"/>
</dbReference>
<evidence type="ECO:0000313" key="1">
    <source>
        <dbReference type="EMBL" id="KAK3089258.1"/>
    </source>
</evidence>
<keyword evidence="2" id="KW-1185">Reference proteome</keyword>
<sequence>MARNEEKQLGRLNRLHLKKIHDDYEKKNPRRPKLETLSSTDDIRQWIPSIKKDIDFCLKQLQVPCYPERKIAEINVRITHLQGEYKAFVRKLREIDPKIKEIPWQDRPYQDRKRTSAYDLEKELKSQGKNVREILGSNL</sequence>
<protein>
    <submittedName>
        <fullName evidence="1">Uncharacterized protein</fullName>
    </submittedName>
</protein>
<dbReference type="InterPro" id="IPR009360">
    <property type="entry name" value="Isy1"/>
</dbReference>
<evidence type="ECO:0000313" key="2">
    <source>
        <dbReference type="Proteomes" id="UP001186944"/>
    </source>
</evidence>
<dbReference type="EMBL" id="VSWD01000010">
    <property type="protein sequence ID" value="KAK3089258.1"/>
    <property type="molecule type" value="Genomic_DNA"/>
</dbReference>
<dbReference type="AlphaFoldDB" id="A0AA88XPG3"/>
<dbReference type="Pfam" id="PF06246">
    <property type="entry name" value="Isy1"/>
    <property type="match status" value="1"/>
</dbReference>
<proteinExistence type="predicted"/>
<dbReference type="SUPFAM" id="SSF140102">
    <property type="entry name" value="ISY1 domain-like"/>
    <property type="match status" value="1"/>
</dbReference>
<reference evidence="1" key="1">
    <citation type="submission" date="2019-08" db="EMBL/GenBank/DDBJ databases">
        <title>The improved chromosome-level genome for the pearl oyster Pinctada fucata martensii using PacBio sequencing and Hi-C.</title>
        <authorList>
            <person name="Zheng Z."/>
        </authorList>
    </citation>
    <scope>NUCLEOTIDE SEQUENCE</scope>
    <source>
        <strain evidence="1">ZZ-2019</strain>
        <tissue evidence="1">Adductor muscle</tissue>
    </source>
</reference>
<gene>
    <name evidence="1" type="ORF">FSP39_002146</name>
</gene>